<reference evidence="2 3" key="1">
    <citation type="submission" date="2018-08" db="EMBL/GenBank/DDBJ databases">
        <title>A genome reference for cultivated species of the human gut microbiota.</title>
        <authorList>
            <person name="Zou Y."/>
            <person name="Xue W."/>
            <person name="Luo G."/>
        </authorList>
    </citation>
    <scope>NUCLEOTIDE SEQUENCE [LARGE SCALE GENOMIC DNA]</scope>
    <source>
        <strain evidence="2 3">AF17-27</strain>
    </source>
</reference>
<dbReference type="InterPro" id="IPR046292">
    <property type="entry name" value="DUF6329"/>
</dbReference>
<feature type="domain" description="DUF6329" evidence="1">
    <location>
        <begin position="74"/>
        <end position="111"/>
    </location>
</feature>
<comment type="caution">
    <text evidence="2">The sequence shown here is derived from an EMBL/GenBank/DDBJ whole genome shotgun (WGS) entry which is preliminary data.</text>
</comment>
<evidence type="ECO:0000259" key="1">
    <source>
        <dbReference type="Pfam" id="PF19854"/>
    </source>
</evidence>
<accession>A0A412RKM6</accession>
<dbReference type="EMBL" id="QRXR01000015">
    <property type="protein sequence ID" value="RGU23075.1"/>
    <property type="molecule type" value="Genomic_DNA"/>
</dbReference>
<evidence type="ECO:0000313" key="3">
    <source>
        <dbReference type="Proteomes" id="UP000283765"/>
    </source>
</evidence>
<organism evidence="2 3">
    <name type="scientific">Agathobacter rectalis</name>
    <dbReference type="NCBI Taxonomy" id="39491"/>
    <lineage>
        <taxon>Bacteria</taxon>
        <taxon>Bacillati</taxon>
        <taxon>Bacillota</taxon>
        <taxon>Clostridia</taxon>
        <taxon>Lachnospirales</taxon>
        <taxon>Lachnospiraceae</taxon>
        <taxon>Agathobacter</taxon>
    </lineage>
</organism>
<dbReference type="Proteomes" id="UP000283765">
    <property type="component" value="Unassembled WGS sequence"/>
</dbReference>
<name>A0A412RKM6_9FIRM</name>
<sequence>MGNMEEKMTKAAFVYKPMNLQELKLPFEHRIPFVVECMAEVTPEQFHSMGESPSDYHRFLYDIREAMHYDTDKEQMKCLLVTTPDRTEGLLVVTEGYAYVRYAAYVPDCSRLELSGVPKMEQVDFSGELPQEYWSRTSVKEESVKTGEGR</sequence>
<protein>
    <recommendedName>
        <fullName evidence="1">DUF6329 domain-containing protein</fullName>
    </recommendedName>
</protein>
<dbReference type="Pfam" id="PF19854">
    <property type="entry name" value="DUF6329"/>
    <property type="match status" value="1"/>
</dbReference>
<gene>
    <name evidence="2" type="ORF">DWW89_10210</name>
</gene>
<proteinExistence type="predicted"/>
<evidence type="ECO:0000313" key="2">
    <source>
        <dbReference type="EMBL" id="RGU23075.1"/>
    </source>
</evidence>
<dbReference type="RefSeq" id="WP_117994206.1">
    <property type="nucleotide sequence ID" value="NZ_QRXR01000015.1"/>
</dbReference>
<dbReference type="AlphaFoldDB" id="A0A412RKM6"/>